<evidence type="ECO:0000256" key="2">
    <source>
        <dbReference type="ARBA" id="ARBA00001966"/>
    </source>
</evidence>
<accession>A0AAP2DJ75</accession>
<keyword evidence="12 22" id="KW-0418">Kinase</keyword>
<dbReference type="AlphaFoldDB" id="A0AAP2DJ75"/>
<gene>
    <name evidence="22" type="ORF">KK083_10360</name>
</gene>
<keyword evidence="9" id="KW-0808">Transferase</keyword>
<evidence type="ECO:0000256" key="10">
    <source>
        <dbReference type="ARBA" id="ARBA00022723"/>
    </source>
</evidence>
<keyword evidence="16" id="KW-0411">Iron-sulfur</keyword>
<keyword evidence="7" id="KW-0963">Cytoplasm</keyword>
<dbReference type="Pfam" id="PF07730">
    <property type="entry name" value="HisKA_3"/>
    <property type="match status" value="1"/>
</dbReference>
<protein>
    <recommendedName>
        <fullName evidence="5">Oxygen sensor histidine kinase NreB</fullName>
        <ecNumber evidence="4">2.7.13.3</ecNumber>
    </recommendedName>
    <alternativeName>
        <fullName evidence="18">Nitrogen regulation protein B</fullName>
    </alternativeName>
</protein>
<dbReference type="Gene3D" id="3.30.565.10">
    <property type="entry name" value="Histidine kinase-like ATPase, C-terminal domain"/>
    <property type="match status" value="1"/>
</dbReference>
<dbReference type="CDD" id="cd16917">
    <property type="entry name" value="HATPase_UhpB-NarQ-NarX-like"/>
    <property type="match status" value="1"/>
</dbReference>
<dbReference type="GO" id="GO:0000155">
    <property type="term" value="F:phosphorelay sensor kinase activity"/>
    <property type="evidence" value="ECO:0007669"/>
    <property type="project" value="InterPro"/>
</dbReference>
<dbReference type="GO" id="GO:0005524">
    <property type="term" value="F:ATP binding"/>
    <property type="evidence" value="ECO:0007669"/>
    <property type="project" value="UniProtKB-KW"/>
</dbReference>
<dbReference type="InterPro" id="IPR036890">
    <property type="entry name" value="HATPase_C_sf"/>
</dbReference>
<reference evidence="22 23" key="1">
    <citation type="submission" date="2021-05" db="EMBL/GenBank/DDBJ databases">
        <title>A Polyphasic approach of four new species of the genus Ohtaekwangia: Ohtaekwangia histidinii sp. nov., Ohtaekwangia cretensis sp. nov., Ohtaekwangia indiensis sp. nov., Ohtaekwangia reichenbachii sp. nov. from diverse environment.</title>
        <authorList>
            <person name="Octaviana S."/>
        </authorList>
    </citation>
    <scope>NUCLEOTIDE SEQUENCE [LARGE SCALE GENOMIC DNA]</scope>
    <source>
        <strain evidence="22 23">PWU4</strain>
    </source>
</reference>
<comment type="cofactor">
    <cofactor evidence="2">
        <name>[4Fe-4S] cluster</name>
        <dbReference type="ChEBI" id="CHEBI:49883"/>
    </cofactor>
</comment>
<evidence type="ECO:0000259" key="21">
    <source>
        <dbReference type="PROSITE" id="PS50109"/>
    </source>
</evidence>
<feature type="region of interest" description="Disordered" evidence="19">
    <location>
        <begin position="249"/>
        <end position="269"/>
    </location>
</feature>
<evidence type="ECO:0000256" key="12">
    <source>
        <dbReference type="ARBA" id="ARBA00022777"/>
    </source>
</evidence>
<keyword evidence="15" id="KW-0902">Two-component regulatory system</keyword>
<dbReference type="PRINTS" id="PR00344">
    <property type="entry name" value="BCTRLSENSOR"/>
</dbReference>
<dbReference type="SUPFAM" id="SSF55874">
    <property type="entry name" value="ATPase domain of HSP90 chaperone/DNA topoisomerase II/histidine kinase"/>
    <property type="match status" value="1"/>
</dbReference>
<dbReference type="GO" id="GO:0046872">
    <property type="term" value="F:metal ion binding"/>
    <property type="evidence" value="ECO:0007669"/>
    <property type="project" value="UniProtKB-KW"/>
</dbReference>
<dbReference type="InterPro" id="IPR011712">
    <property type="entry name" value="Sig_transdc_His_kin_sub3_dim/P"/>
</dbReference>
<dbReference type="InterPro" id="IPR004358">
    <property type="entry name" value="Sig_transdc_His_kin-like_C"/>
</dbReference>
<proteinExistence type="predicted"/>
<keyword evidence="13" id="KW-0067">ATP-binding</keyword>
<evidence type="ECO:0000256" key="16">
    <source>
        <dbReference type="ARBA" id="ARBA00023014"/>
    </source>
</evidence>
<evidence type="ECO:0000256" key="20">
    <source>
        <dbReference type="SAM" id="Phobius"/>
    </source>
</evidence>
<dbReference type="PANTHER" id="PTHR24421">
    <property type="entry name" value="NITRATE/NITRITE SENSOR PROTEIN NARX-RELATED"/>
    <property type="match status" value="1"/>
</dbReference>
<evidence type="ECO:0000256" key="19">
    <source>
        <dbReference type="SAM" id="MobiDB-lite"/>
    </source>
</evidence>
<dbReference type="Pfam" id="PF02518">
    <property type="entry name" value="HATPase_c"/>
    <property type="match status" value="1"/>
</dbReference>
<feature type="transmembrane region" description="Helical" evidence="20">
    <location>
        <begin position="12"/>
        <end position="34"/>
    </location>
</feature>
<evidence type="ECO:0000256" key="7">
    <source>
        <dbReference type="ARBA" id="ARBA00022490"/>
    </source>
</evidence>
<evidence type="ECO:0000256" key="18">
    <source>
        <dbReference type="ARBA" id="ARBA00030800"/>
    </source>
</evidence>
<comment type="catalytic activity">
    <reaction evidence="1">
        <text>ATP + protein L-histidine = ADP + protein N-phospho-L-histidine.</text>
        <dbReference type="EC" id="2.7.13.3"/>
    </reaction>
</comment>
<name>A0AAP2DJ75_9BACT</name>
<keyword evidence="23" id="KW-1185">Reference proteome</keyword>
<dbReference type="EC" id="2.7.13.3" evidence="4"/>
<dbReference type="Gene3D" id="1.20.5.1930">
    <property type="match status" value="1"/>
</dbReference>
<keyword evidence="8" id="KW-0597">Phosphoprotein</keyword>
<evidence type="ECO:0000256" key="17">
    <source>
        <dbReference type="ARBA" id="ARBA00024827"/>
    </source>
</evidence>
<evidence type="ECO:0000256" key="9">
    <source>
        <dbReference type="ARBA" id="ARBA00022679"/>
    </source>
</evidence>
<sequence length="269" mass="30441">MADSQETQIYLMIAVAIVAMLLMAGAIVVFVVFYQKRMIKEQLKRQALEFDYQQKMMQAELQSQESERRRLAADLHDSIGGMLSTIRVGLTTMARQLPDPQSMEETKLMLDDTITSVRRISRDLMPSTLEKFGFIQAIKELCERFQATSKISILFLEEADIQSLEAQRELMVFRIVQELLNNAVKHAQATEIKVTIGIQGQQLYLSVEDNGVGFNAEEQKNDRQTGKGLGLFNIENRARLLGGTLEFEKDRPNGSKTTLTLPPVHEKAT</sequence>
<keyword evidence="20" id="KW-0812">Transmembrane</keyword>
<comment type="subcellular location">
    <subcellularLocation>
        <location evidence="3">Cytoplasm</location>
    </subcellularLocation>
</comment>
<evidence type="ECO:0000256" key="4">
    <source>
        <dbReference type="ARBA" id="ARBA00012438"/>
    </source>
</evidence>
<comment type="function">
    <text evidence="17">Member of the two-component regulatory system NreB/NreC involved in the control of dissimilatory nitrate/nitrite reduction in response to oxygen. NreB functions as a direct oxygen sensor histidine kinase which is autophosphorylated, in the absence of oxygen, probably at the conserved histidine residue, and transfers its phosphate group probably to a conserved aspartate residue of NreC. NreB/NreC activates the expression of the nitrate (narGHJI) and nitrite (nir) reductase operons, as well as the putative nitrate transporter gene narT.</text>
</comment>
<dbReference type="RefSeq" id="WP_254163150.1">
    <property type="nucleotide sequence ID" value="NZ_JAHESF010000008.1"/>
</dbReference>
<evidence type="ECO:0000256" key="6">
    <source>
        <dbReference type="ARBA" id="ARBA00022485"/>
    </source>
</evidence>
<evidence type="ECO:0000313" key="22">
    <source>
        <dbReference type="EMBL" id="MBT1697280.1"/>
    </source>
</evidence>
<feature type="domain" description="Histidine kinase" evidence="21">
    <location>
        <begin position="74"/>
        <end position="265"/>
    </location>
</feature>
<dbReference type="GO" id="GO:0051539">
    <property type="term" value="F:4 iron, 4 sulfur cluster binding"/>
    <property type="evidence" value="ECO:0007669"/>
    <property type="project" value="UniProtKB-KW"/>
</dbReference>
<keyword evidence="10" id="KW-0479">Metal-binding</keyword>
<dbReference type="InterPro" id="IPR003594">
    <property type="entry name" value="HATPase_dom"/>
</dbReference>
<comment type="caution">
    <text evidence="22">The sequence shown here is derived from an EMBL/GenBank/DDBJ whole genome shotgun (WGS) entry which is preliminary data.</text>
</comment>
<dbReference type="Proteomes" id="UP001319200">
    <property type="component" value="Unassembled WGS sequence"/>
</dbReference>
<evidence type="ECO:0000256" key="13">
    <source>
        <dbReference type="ARBA" id="ARBA00022840"/>
    </source>
</evidence>
<dbReference type="GO" id="GO:0016020">
    <property type="term" value="C:membrane"/>
    <property type="evidence" value="ECO:0007669"/>
    <property type="project" value="InterPro"/>
</dbReference>
<keyword evidence="20" id="KW-1133">Transmembrane helix</keyword>
<evidence type="ECO:0000256" key="15">
    <source>
        <dbReference type="ARBA" id="ARBA00023012"/>
    </source>
</evidence>
<dbReference type="GO" id="GO:0046983">
    <property type="term" value="F:protein dimerization activity"/>
    <property type="evidence" value="ECO:0007669"/>
    <property type="project" value="InterPro"/>
</dbReference>
<organism evidence="22 23">
    <name type="scientific">Chryseosolibacter histidini</name>
    <dbReference type="NCBI Taxonomy" id="2782349"/>
    <lineage>
        <taxon>Bacteria</taxon>
        <taxon>Pseudomonadati</taxon>
        <taxon>Bacteroidota</taxon>
        <taxon>Cytophagia</taxon>
        <taxon>Cytophagales</taxon>
        <taxon>Chryseotaleaceae</taxon>
        <taxon>Chryseosolibacter</taxon>
    </lineage>
</organism>
<evidence type="ECO:0000313" key="23">
    <source>
        <dbReference type="Proteomes" id="UP001319200"/>
    </source>
</evidence>
<keyword evidence="20" id="KW-0472">Membrane</keyword>
<dbReference type="PANTHER" id="PTHR24421:SF10">
    <property type="entry name" value="NITRATE_NITRITE SENSOR PROTEIN NARQ"/>
    <property type="match status" value="1"/>
</dbReference>
<dbReference type="GO" id="GO:0005737">
    <property type="term" value="C:cytoplasm"/>
    <property type="evidence" value="ECO:0007669"/>
    <property type="project" value="UniProtKB-SubCell"/>
</dbReference>
<evidence type="ECO:0000256" key="11">
    <source>
        <dbReference type="ARBA" id="ARBA00022741"/>
    </source>
</evidence>
<dbReference type="SMART" id="SM00387">
    <property type="entry name" value="HATPase_c"/>
    <property type="match status" value="1"/>
</dbReference>
<evidence type="ECO:0000256" key="5">
    <source>
        <dbReference type="ARBA" id="ARBA00017322"/>
    </source>
</evidence>
<dbReference type="InterPro" id="IPR005467">
    <property type="entry name" value="His_kinase_dom"/>
</dbReference>
<evidence type="ECO:0000256" key="8">
    <source>
        <dbReference type="ARBA" id="ARBA00022553"/>
    </source>
</evidence>
<dbReference type="EMBL" id="JAHESF010000008">
    <property type="protein sequence ID" value="MBT1697280.1"/>
    <property type="molecule type" value="Genomic_DNA"/>
</dbReference>
<keyword evidence="14" id="KW-0408">Iron</keyword>
<keyword evidence="11" id="KW-0547">Nucleotide-binding</keyword>
<evidence type="ECO:0000256" key="3">
    <source>
        <dbReference type="ARBA" id="ARBA00004496"/>
    </source>
</evidence>
<dbReference type="InterPro" id="IPR050482">
    <property type="entry name" value="Sensor_HK_TwoCompSys"/>
</dbReference>
<dbReference type="PROSITE" id="PS50109">
    <property type="entry name" value="HIS_KIN"/>
    <property type="match status" value="1"/>
</dbReference>
<evidence type="ECO:0000256" key="1">
    <source>
        <dbReference type="ARBA" id="ARBA00000085"/>
    </source>
</evidence>
<keyword evidence="6" id="KW-0004">4Fe-4S</keyword>
<evidence type="ECO:0000256" key="14">
    <source>
        <dbReference type="ARBA" id="ARBA00023004"/>
    </source>
</evidence>